<feature type="transmembrane region" description="Helical" evidence="4">
    <location>
        <begin position="35"/>
        <end position="62"/>
    </location>
</feature>
<dbReference type="PANTHER" id="PTHR34218">
    <property type="entry name" value="PEPTIDASE S45 PENICILLIN AMIDASE"/>
    <property type="match status" value="1"/>
</dbReference>
<keyword evidence="4" id="KW-0472">Membrane</keyword>
<dbReference type="InterPro" id="IPR043147">
    <property type="entry name" value="Penicillin_amidase_A-knob"/>
</dbReference>
<keyword evidence="4" id="KW-0812">Transmembrane</keyword>
<evidence type="ECO:0000256" key="1">
    <source>
        <dbReference type="ARBA" id="ARBA00006586"/>
    </source>
</evidence>
<dbReference type="EMBL" id="BAABAH010000004">
    <property type="protein sequence ID" value="GAA3813684.1"/>
    <property type="molecule type" value="Genomic_DNA"/>
</dbReference>
<reference evidence="6" key="1">
    <citation type="journal article" date="2019" name="Int. J. Syst. Evol. Microbiol.">
        <title>The Global Catalogue of Microorganisms (GCM) 10K type strain sequencing project: providing services to taxonomists for standard genome sequencing and annotation.</title>
        <authorList>
            <consortium name="The Broad Institute Genomics Platform"/>
            <consortium name="The Broad Institute Genome Sequencing Center for Infectious Disease"/>
            <person name="Wu L."/>
            <person name="Ma J."/>
        </authorList>
    </citation>
    <scope>NUCLEOTIDE SEQUENCE [LARGE SCALE GENOMIC DNA]</scope>
    <source>
        <strain evidence="6">JCM 16953</strain>
    </source>
</reference>
<dbReference type="Gene3D" id="3.60.20.10">
    <property type="entry name" value="Glutamine Phosphoribosylpyrophosphate, subunit 1, domain 1"/>
    <property type="match status" value="1"/>
</dbReference>
<keyword evidence="2" id="KW-0378">Hydrolase</keyword>
<gene>
    <name evidence="5" type="ORF">GCM10022242_14900</name>
</gene>
<comment type="caution">
    <text evidence="5">The sequence shown here is derived from an EMBL/GenBank/DDBJ whole genome shotgun (WGS) entry which is preliminary data.</text>
</comment>
<dbReference type="InterPro" id="IPR002692">
    <property type="entry name" value="S45"/>
</dbReference>
<organism evidence="5 6">
    <name type="scientific">Nocardioides panacisoli</name>
    <dbReference type="NCBI Taxonomy" id="627624"/>
    <lineage>
        <taxon>Bacteria</taxon>
        <taxon>Bacillati</taxon>
        <taxon>Actinomycetota</taxon>
        <taxon>Actinomycetes</taxon>
        <taxon>Propionibacteriales</taxon>
        <taxon>Nocardioidaceae</taxon>
        <taxon>Nocardioides</taxon>
    </lineage>
</organism>
<dbReference type="Pfam" id="PF01804">
    <property type="entry name" value="Penicil_amidase"/>
    <property type="match status" value="1"/>
</dbReference>
<dbReference type="PANTHER" id="PTHR34218:SF4">
    <property type="entry name" value="ACYL-HOMOSERINE LACTONE ACYLASE QUIP"/>
    <property type="match status" value="1"/>
</dbReference>
<dbReference type="SUPFAM" id="SSF56235">
    <property type="entry name" value="N-terminal nucleophile aminohydrolases (Ntn hydrolases)"/>
    <property type="match status" value="1"/>
</dbReference>
<dbReference type="InterPro" id="IPR043146">
    <property type="entry name" value="Penicillin_amidase_N_B-knob"/>
</dbReference>
<dbReference type="Gene3D" id="1.10.1400.10">
    <property type="match status" value="1"/>
</dbReference>
<keyword evidence="6" id="KW-1185">Reference proteome</keyword>
<evidence type="ECO:0000256" key="3">
    <source>
        <dbReference type="ARBA" id="ARBA00023145"/>
    </source>
</evidence>
<keyword evidence="3" id="KW-0865">Zymogen</keyword>
<dbReference type="InterPro" id="IPR023343">
    <property type="entry name" value="Penicillin_amidase_dom1"/>
</dbReference>
<dbReference type="PIRSF" id="PIRSF001227">
    <property type="entry name" value="Pen_acylase"/>
    <property type="match status" value="1"/>
</dbReference>
<evidence type="ECO:0000313" key="6">
    <source>
        <dbReference type="Proteomes" id="UP001501821"/>
    </source>
</evidence>
<dbReference type="InterPro" id="IPR014395">
    <property type="entry name" value="Pen/GL7ACA/AHL_acylase"/>
</dbReference>
<evidence type="ECO:0000256" key="4">
    <source>
        <dbReference type="SAM" id="Phobius"/>
    </source>
</evidence>
<evidence type="ECO:0000313" key="5">
    <source>
        <dbReference type="EMBL" id="GAA3813684.1"/>
    </source>
</evidence>
<name>A0ABP7IAM1_9ACTN</name>
<dbReference type="Gene3D" id="2.30.120.10">
    <property type="match status" value="1"/>
</dbReference>
<keyword evidence="4" id="KW-1133">Transmembrane helix</keyword>
<sequence>MTMAPTMVDAGEGPPQPRRIVAPVRWWRAFRRSPALLRFSVYAAAALALVLVVVLIAGAVVVRRSWPQTSGALDVPGLDSDVEVVRDDHGIPQIYASTTHDLMLAEGYVHAQERFFEMDVRRHATAGRLAELFGEDALPTDLVTRTLGWRRVAERELTMLQPSTRALLDAYADGVNAYLDGRSLSQISLEYSILDLSGLDYHPEKWTAVDSLAWLKAMAWDLRGNLDEEIGRALSAAAVGKERAGQLYPAHDFAAHPPIVKQGAVVDDVFDQDATPGKSRLPERPAPEITAALRSAGGAIDAVPPLLGQGDGIGSNSWVVSGDRTESGAPILANDPHLGVSLPGVWMQVGLHCKEVTADCPFDVAGFSFSGVPGVVIGHNQDIAWGFTNEAPDVTDLYVERVRGDKWQYDGRMRKLRERTETIEVRDGDDVHLTVRSTAHGPLLSDIADQAGGAEVDLGDQVADAGSSVGDDGKWDHEVALEWTALTPRPTADALFALDAATDWTSFRAALSKFDVPGQNVVYADRDGNIGYQATGRVPIRRSGNDGLVPTAGWKPEDDWTGSYVPFDALPSVRNPDDGMIVTANQPVVDPAGGYPYFLSDDNDYGYRSARIAQLLADDDSLTVGDMSRIQGDDDNAMAAVLTPYLLDVHPGSGYYGAGQRLLEHWDFHEPADSPAAAYYNVVWSELLHRTFADELPKSVEPDGGDRWFAVVTDLLKRPDDPWWDDVETDEVEHRDDILTAALRAARDDLTAKQSPDPEEWSWGQLHRLDLRSSTLGESGIRPIEWLFNRGPWDVGSGGSLVDATSWDARDGYGVTSAPSMRMIVPMDDLDAARWISLTGVSGHAFNPHYTDQTDLWARNETLPWAFSKDAVDDAADDTLTLKPSD</sequence>
<dbReference type="InterPro" id="IPR029055">
    <property type="entry name" value="Ntn_hydrolases_N"/>
</dbReference>
<comment type="similarity">
    <text evidence="1">Belongs to the peptidase S45 family.</text>
</comment>
<evidence type="ECO:0000256" key="2">
    <source>
        <dbReference type="ARBA" id="ARBA00022801"/>
    </source>
</evidence>
<dbReference type="Proteomes" id="UP001501821">
    <property type="component" value="Unassembled WGS sequence"/>
</dbReference>
<accession>A0ABP7IAM1</accession>
<dbReference type="CDD" id="cd03747">
    <property type="entry name" value="Ntn_PGA_like"/>
    <property type="match status" value="1"/>
</dbReference>
<dbReference type="Gene3D" id="1.10.439.10">
    <property type="entry name" value="Penicillin Amidohydrolase, domain 1"/>
    <property type="match status" value="1"/>
</dbReference>
<protein>
    <submittedName>
        <fullName evidence="5">Penicillin acylase family protein</fullName>
    </submittedName>
</protein>
<proteinExistence type="inferred from homology"/>